<dbReference type="NCBIfam" id="NF006493">
    <property type="entry name" value="PRK08936.1"/>
    <property type="match status" value="1"/>
</dbReference>
<evidence type="ECO:0000256" key="1">
    <source>
        <dbReference type="ARBA" id="ARBA00006484"/>
    </source>
</evidence>
<dbReference type="SUPFAM" id="SSF51735">
    <property type="entry name" value="NAD(P)-binding Rossmann-fold domains"/>
    <property type="match status" value="1"/>
</dbReference>
<dbReference type="InterPro" id="IPR020904">
    <property type="entry name" value="Sc_DH/Rdtase_CS"/>
</dbReference>
<organism evidence="2 3">
    <name type="scientific">Ectobacillus funiculus</name>
    <dbReference type="NCBI Taxonomy" id="137993"/>
    <lineage>
        <taxon>Bacteria</taxon>
        <taxon>Bacillati</taxon>
        <taxon>Bacillota</taxon>
        <taxon>Bacilli</taxon>
        <taxon>Bacillales</taxon>
        <taxon>Bacillaceae</taxon>
        <taxon>Ectobacillus</taxon>
    </lineage>
</organism>
<gene>
    <name evidence="2" type="ORF">ACFFMS_14530</name>
</gene>
<keyword evidence="3" id="KW-1185">Reference proteome</keyword>
<reference evidence="2 3" key="1">
    <citation type="submission" date="2024-09" db="EMBL/GenBank/DDBJ databases">
        <authorList>
            <person name="Sun Q."/>
            <person name="Mori K."/>
        </authorList>
    </citation>
    <scope>NUCLEOTIDE SEQUENCE [LARGE SCALE GENOMIC DNA]</scope>
    <source>
        <strain evidence="2 3">JCM 11201</strain>
    </source>
</reference>
<accession>A0ABV5WG92</accession>
<evidence type="ECO:0000313" key="3">
    <source>
        <dbReference type="Proteomes" id="UP001589609"/>
    </source>
</evidence>
<dbReference type="PANTHER" id="PTHR42879">
    <property type="entry name" value="3-OXOACYL-(ACYL-CARRIER-PROTEIN) REDUCTASE"/>
    <property type="match status" value="1"/>
</dbReference>
<dbReference type="InterPro" id="IPR002347">
    <property type="entry name" value="SDR_fam"/>
</dbReference>
<evidence type="ECO:0000313" key="2">
    <source>
        <dbReference type="EMBL" id="MFB9759631.1"/>
    </source>
</evidence>
<dbReference type="GO" id="GO:0047936">
    <property type="term" value="F:glucose 1-dehydrogenase [NAD(P)+] activity"/>
    <property type="evidence" value="ECO:0007669"/>
    <property type="project" value="UniProtKB-EC"/>
</dbReference>
<dbReference type="PROSITE" id="PS00061">
    <property type="entry name" value="ADH_SHORT"/>
    <property type="match status" value="1"/>
</dbReference>
<dbReference type="Gene3D" id="3.40.50.720">
    <property type="entry name" value="NAD(P)-binding Rossmann-like Domain"/>
    <property type="match status" value="1"/>
</dbReference>
<dbReference type="NCBIfam" id="NF005559">
    <property type="entry name" value="PRK07231.1"/>
    <property type="match status" value="1"/>
</dbReference>
<dbReference type="RefSeq" id="WP_379949971.1">
    <property type="nucleotide sequence ID" value="NZ_JBHMAF010000083.1"/>
</dbReference>
<dbReference type="InterPro" id="IPR050259">
    <property type="entry name" value="SDR"/>
</dbReference>
<dbReference type="Pfam" id="PF13561">
    <property type="entry name" value="adh_short_C2"/>
    <property type="match status" value="1"/>
</dbReference>
<name>A0ABV5WG92_9BACI</name>
<dbReference type="EMBL" id="JBHMAF010000083">
    <property type="protein sequence ID" value="MFB9759631.1"/>
    <property type="molecule type" value="Genomic_DNA"/>
</dbReference>
<proteinExistence type="inferred from homology"/>
<dbReference type="PANTHER" id="PTHR42879:SF2">
    <property type="entry name" value="3-OXOACYL-[ACYL-CARRIER-PROTEIN] REDUCTASE FABG"/>
    <property type="match status" value="1"/>
</dbReference>
<comment type="caution">
    <text evidence="2">The sequence shown here is derived from an EMBL/GenBank/DDBJ whole genome shotgun (WGS) entry which is preliminary data.</text>
</comment>
<keyword evidence="2" id="KW-0560">Oxidoreductase</keyword>
<dbReference type="InterPro" id="IPR036291">
    <property type="entry name" value="NAD(P)-bd_dom_sf"/>
</dbReference>
<dbReference type="CDD" id="cd05358">
    <property type="entry name" value="GlcDH_SDR_c"/>
    <property type="match status" value="1"/>
</dbReference>
<comment type="similarity">
    <text evidence="1">Belongs to the short-chain dehydrogenases/reductases (SDR) family.</text>
</comment>
<protein>
    <submittedName>
        <fullName evidence="2">Glucose-1-dehydrogenase</fullName>
        <ecNumber evidence="2">1.1.1.47</ecNumber>
    </submittedName>
</protein>
<dbReference type="Proteomes" id="UP001589609">
    <property type="component" value="Unassembled WGS sequence"/>
</dbReference>
<dbReference type="PRINTS" id="PR00080">
    <property type="entry name" value="SDRFAMILY"/>
</dbReference>
<sequence>MYPDLKGKVVVITGASTGLGKAMAYRFGQEEAKVVINYFKDDPAIQDMITQIKGFGGDAIAVQGDVTKEEDVKRLVQEAISHFGSLDIMINNAGVENEVPSEELSLKDWNRVIATNLTGAFLGCREAIDYMLEKNIKGSIINMSSVHEVIPWPHFVHYAASKGGMKLMSETLALEFAPKGIRVNCIGPGAIDTPINAEKFSDPKLKAGVESLIPMGYIGKPEQIASVAAWLSSNEASYVTGITIYADGGMTKFPGFQAGKG</sequence>
<dbReference type="EC" id="1.1.1.47" evidence="2"/>
<dbReference type="PRINTS" id="PR00081">
    <property type="entry name" value="GDHRDH"/>
</dbReference>